<dbReference type="GO" id="GO:0016758">
    <property type="term" value="F:hexosyltransferase activity"/>
    <property type="evidence" value="ECO:0007669"/>
    <property type="project" value="InterPro"/>
</dbReference>
<evidence type="ECO:0000256" key="10">
    <source>
        <dbReference type="ARBA" id="ARBA00023180"/>
    </source>
</evidence>
<keyword evidence="3 11" id="KW-0328">Glycosyltransferase</keyword>
<keyword evidence="9" id="KW-0472">Membrane</keyword>
<comment type="similarity">
    <text evidence="2 11">Belongs to the glycosyltransferase 31 family.</text>
</comment>
<evidence type="ECO:0000256" key="12">
    <source>
        <dbReference type="SAM" id="MobiDB-lite"/>
    </source>
</evidence>
<dbReference type="PANTHER" id="PTHR11214:SF379">
    <property type="entry name" value="HEXOSYLTRANSFERASE-RELATED"/>
    <property type="match status" value="1"/>
</dbReference>
<feature type="compositionally biased region" description="Low complexity" evidence="12">
    <location>
        <begin position="1"/>
        <end position="19"/>
    </location>
</feature>
<keyword evidence="7" id="KW-1133">Transmembrane helix</keyword>
<dbReference type="PANTHER" id="PTHR11214">
    <property type="entry name" value="BETA-1,3-N-ACETYLGLUCOSAMINYLTRANSFERASE"/>
    <property type="match status" value="1"/>
</dbReference>
<dbReference type="GO" id="GO:0000139">
    <property type="term" value="C:Golgi membrane"/>
    <property type="evidence" value="ECO:0007669"/>
    <property type="project" value="UniProtKB-SubCell"/>
</dbReference>
<evidence type="ECO:0000256" key="9">
    <source>
        <dbReference type="ARBA" id="ARBA00023136"/>
    </source>
</evidence>
<dbReference type="Proteomes" id="UP001367676">
    <property type="component" value="Unassembled WGS sequence"/>
</dbReference>
<organism evidence="13 14">
    <name type="scientific">Parthenolecanium corni</name>
    <dbReference type="NCBI Taxonomy" id="536013"/>
    <lineage>
        <taxon>Eukaryota</taxon>
        <taxon>Metazoa</taxon>
        <taxon>Ecdysozoa</taxon>
        <taxon>Arthropoda</taxon>
        <taxon>Hexapoda</taxon>
        <taxon>Insecta</taxon>
        <taxon>Pterygota</taxon>
        <taxon>Neoptera</taxon>
        <taxon>Paraneoptera</taxon>
        <taxon>Hemiptera</taxon>
        <taxon>Sternorrhyncha</taxon>
        <taxon>Coccoidea</taxon>
        <taxon>Coccidae</taxon>
        <taxon>Parthenolecanium</taxon>
    </lineage>
</organism>
<feature type="region of interest" description="Disordered" evidence="12">
    <location>
        <begin position="1"/>
        <end position="88"/>
    </location>
</feature>
<evidence type="ECO:0000256" key="8">
    <source>
        <dbReference type="ARBA" id="ARBA00023034"/>
    </source>
</evidence>
<dbReference type="EMBL" id="JBBCAQ010000033">
    <property type="protein sequence ID" value="KAK7582562.1"/>
    <property type="molecule type" value="Genomic_DNA"/>
</dbReference>
<evidence type="ECO:0000256" key="6">
    <source>
        <dbReference type="ARBA" id="ARBA00022968"/>
    </source>
</evidence>
<evidence type="ECO:0000313" key="13">
    <source>
        <dbReference type="EMBL" id="KAK7582562.1"/>
    </source>
</evidence>
<keyword evidence="6" id="KW-0735">Signal-anchor</keyword>
<accession>A0AAN9TFV6</accession>
<dbReference type="Pfam" id="PF01762">
    <property type="entry name" value="Galactosyl_T"/>
    <property type="match status" value="1"/>
</dbReference>
<dbReference type="InterPro" id="IPR002659">
    <property type="entry name" value="Glyco_trans_31"/>
</dbReference>
<dbReference type="FunFam" id="3.90.550.50:FF:000001">
    <property type="entry name" value="Hexosyltransferase"/>
    <property type="match status" value="1"/>
</dbReference>
<keyword evidence="8 11" id="KW-0333">Golgi apparatus</keyword>
<comment type="caution">
    <text evidence="13">The sequence shown here is derived from an EMBL/GenBank/DDBJ whole genome shotgun (WGS) entry which is preliminary data.</text>
</comment>
<proteinExistence type="inferred from homology"/>
<keyword evidence="5" id="KW-0812">Transmembrane</keyword>
<name>A0AAN9TFV6_9HEMI</name>
<evidence type="ECO:0000256" key="4">
    <source>
        <dbReference type="ARBA" id="ARBA00022679"/>
    </source>
</evidence>
<keyword evidence="14" id="KW-1185">Reference proteome</keyword>
<evidence type="ECO:0000256" key="2">
    <source>
        <dbReference type="ARBA" id="ARBA00008661"/>
    </source>
</evidence>
<dbReference type="EC" id="2.4.1.-" evidence="11"/>
<evidence type="ECO:0000256" key="11">
    <source>
        <dbReference type="RuleBase" id="RU363063"/>
    </source>
</evidence>
<keyword evidence="10" id="KW-0325">Glycoprotein</keyword>
<evidence type="ECO:0000313" key="14">
    <source>
        <dbReference type="Proteomes" id="UP001367676"/>
    </source>
</evidence>
<sequence>MDITPSRFASSVAESSNSSIRLLNHSDLSAKQSTRSGTRSSDGRVGGHASEGASPAAAPSSPKSGASSSSSSSAPANKPKRRALSSKSAAVGTNLVKDVYEAGHLIPNADLCPDLGENLKIVILVTSAPNHTDARMAIRQTWGHFHRRRDIRIGFVVAVSSHPLVNEAISAEQHVYGDLIQARFLDLYDHLTLKTVSMFEWVDSYCPRVPFMLKTDDDMFINVPLLLSQLEKQRHAKRSMFGRLARKWKPERNAQSKYFVDKTQFKAAVYPNFLTGPAYLVTQDSVHDMYQQALNMTFLRVEDVFMTGVVAESVGVQRVHVNEFVNRRIAFNVCNVRKTISVHMVKFYEQFVLWEKLHDTRIRCK</sequence>
<keyword evidence="4" id="KW-0808">Transferase</keyword>
<dbReference type="Gene3D" id="3.90.550.50">
    <property type="match status" value="1"/>
</dbReference>
<evidence type="ECO:0000256" key="7">
    <source>
        <dbReference type="ARBA" id="ARBA00022989"/>
    </source>
</evidence>
<gene>
    <name evidence="13" type="ORF">V9T40_014007</name>
</gene>
<dbReference type="GO" id="GO:0006493">
    <property type="term" value="P:protein O-linked glycosylation"/>
    <property type="evidence" value="ECO:0007669"/>
    <property type="project" value="TreeGrafter"/>
</dbReference>
<feature type="compositionally biased region" description="Low complexity" evidence="12">
    <location>
        <begin position="47"/>
        <end position="76"/>
    </location>
</feature>
<dbReference type="AlphaFoldDB" id="A0AAN9TFV6"/>
<evidence type="ECO:0000256" key="5">
    <source>
        <dbReference type="ARBA" id="ARBA00022692"/>
    </source>
</evidence>
<evidence type="ECO:0000256" key="1">
    <source>
        <dbReference type="ARBA" id="ARBA00004323"/>
    </source>
</evidence>
<evidence type="ECO:0000256" key="3">
    <source>
        <dbReference type="ARBA" id="ARBA00022676"/>
    </source>
</evidence>
<reference evidence="13 14" key="1">
    <citation type="submission" date="2024-03" db="EMBL/GenBank/DDBJ databases">
        <title>Adaptation during the transition from Ophiocordyceps entomopathogen to insect associate is accompanied by gene loss and intensified selection.</title>
        <authorList>
            <person name="Ward C.M."/>
            <person name="Onetto C.A."/>
            <person name="Borneman A.R."/>
        </authorList>
    </citation>
    <scope>NUCLEOTIDE SEQUENCE [LARGE SCALE GENOMIC DNA]</scope>
    <source>
        <strain evidence="13">AWRI1</strain>
        <tissue evidence="13">Single Adult Female</tissue>
    </source>
</reference>
<comment type="subcellular location">
    <subcellularLocation>
        <location evidence="1 11">Golgi apparatus membrane</location>
        <topology evidence="1 11">Single-pass type II membrane protein</topology>
    </subcellularLocation>
</comment>
<protein>
    <recommendedName>
        <fullName evidence="11">Hexosyltransferase</fullName>
        <ecNumber evidence="11">2.4.1.-</ecNumber>
    </recommendedName>
</protein>